<dbReference type="InterPro" id="IPR036388">
    <property type="entry name" value="WH-like_DNA-bd_sf"/>
</dbReference>
<gene>
    <name evidence="5" type="ORF">H5P27_04075</name>
</gene>
<dbReference type="InterPro" id="IPR018356">
    <property type="entry name" value="Tscrpt_reg_HTH_DeoR_CS"/>
</dbReference>
<dbReference type="PROSITE" id="PS51000">
    <property type="entry name" value="HTH_DEOR_2"/>
    <property type="match status" value="1"/>
</dbReference>
<dbReference type="PANTHER" id="PTHR30363">
    <property type="entry name" value="HTH-TYPE TRANSCRIPTIONAL REGULATOR SRLR-RELATED"/>
    <property type="match status" value="1"/>
</dbReference>
<dbReference type="InterPro" id="IPR037171">
    <property type="entry name" value="NagB/RpiA_transferase-like"/>
</dbReference>
<dbReference type="Pfam" id="PF08220">
    <property type="entry name" value="HTH_DeoR"/>
    <property type="match status" value="1"/>
</dbReference>
<accession>A0A7X1B4E5</accession>
<evidence type="ECO:0000259" key="4">
    <source>
        <dbReference type="PROSITE" id="PS51000"/>
    </source>
</evidence>
<dbReference type="EMBL" id="JACHVC010000006">
    <property type="protein sequence ID" value="MBC2605214.1"/>
    <property type="molecule type" value="Genomic_DNA"/>
</dbReference>
<evidence type="ECO:0000256" key="3">
    <source>
        <dbReference type="ARBA" id="ARBA00023163"/>
    </source>
</evidence>
<reference evidence="5 6" key="1">
    <citation type="submission" date="2020-07" db="EMBL/GenBank/DDBJ databases">
        <authorList>
            <person name="Feng X."/>
        </authorList>
    </citation>
    <scope>NUCLEOTIDE SEQUENCE [LARGE SCALE GENOMIC DNA]</scope>
    <source>
        <strain evidence="5 6">JCM23202</strain>
    </source>
</reference>
<keyword evidence="1" id="KW-0805">Transcription regulation</keyword>
<dbReference type="InterPro" id="IPR050313">
    <property type="entry name" value="Carb_Metab_HTH_regulators"/>
</dbReference>
<dbReference type="SMART" id="SM00420">
    <property type="entry name" value="HTH_DEOR"/>
    <property type="match status" value="1"/>
</dbReference>
<dbReference type="SUPFAM" id="SSF46785">
    <property type="entry name" value="Winged helix' DNA-binding domain"/>
    <property type="match status" value="1"/>
</dbReference>
<organism evidence="5 6">
    <name type="scientific">Pelagicoccus albus</name>
    <dbReference type="NCBI Taxonomy" id="415222"/>
    <lineage>
        <taxon>Bacteria</taxon>
        <taxon>Pseudomonadati</taxon>
        <taxon>Verrucomicrobiota</taxon>
        <taxon>Opitutia</taxon>
        <taxon>Puniceicoccales</taxon>
        <taxon>Pelagicoccaceae</taxon>
        <taxon>Pelagicoccus</taxon>
    </lineage>
</organism>
<evidence type="ECO:0000313" key="5">
    <source>
        <dbReference type="EMBL" id="MBC2605214.1"/>
    </source>
</evidence>
<dbReference type="PRINTS" id="PR00037">
    <property type="entry name" value="HTHLACR"/>
</dbReference>
<keyword evidence="3" id="KW-0804">Transcription</keyword>
<name>A0A7X1B4E5_9BACT</name>
<proteinExistence type="predicted"/>
<protein>
    <submittedName>
        <fullName evidence="5">DeoR/GlpR transcriptional regulator</fullName>
    </submittedName>
</protein>
<dbReference type="GO" id="GO:0003700">
    <property type="term" value="F:DNA-binding transcription factor activity"/>
    <property type="evidence" value="ECO:0007669"/>
    <property type="project" value="InterPro"/>
</dbReference>
<dbReference type="Proteomes" id="UP000526501">
    <property type="component" value="Unassembled WGS sequence"/>
</dbReference>
<dbReference type="Pfam" id="PF00455">
    <property type="entry name" value="DeoRC"/>
    <property type="match status" value="1"/>
</dbReference>
<dbReference type="SUPFAM" id="SSF100950">
    <property type="entry name" value="NagB/RpiA/CoA transferase-like"/>
    <property type="match status" value="1"/>
</dbReference>
<dbReference type="InterPro" id="IPR014036">
    <property type="entry name" value="DeoR-like_C"/>
</dbReference>
<dbReference type="RefSeq" id="WP_185659101.1">
    <property type="nucleotide sequence ID" value="NZ_CAWPOO010000006.1"/>
</dbReference>
<evidence type="ECO:0000313" key="6">
    <source>
        <dbReference type="Proteomes" id="UP000526501"/>
    </source>
</evidence>
<evidence type="ECO:0000256" key="2">
    <source>
        <dbReference type="ARBA" id="ARBA00023125"/>
    </source>
</evidence>
<dbReference type="Gene3D" id="1.10.10.10">
    <property type="entry name" value="Winged helix-like DNA-binding domain superfamily/Winged helix DNA-binding domain"/>
    <property type="match status" value="1"/>
</dbReference>
<keyword evidence="6" id="KW-1185">Reference proteome</keyword>
<dbReference type="PANTHER" id="PTHR30363:SF44">
    <property type="entry name" value="AGA OPERON TRANSCRIPTIONAL REPRESSOR-RELATED"/>
    <property type="match status" value="1"/>
</dbReference>
<dbReference type="Gene3D" id="3.40.50.1360">
    <property type="match status" value="1"/>
</dbReference>
<dbReference type="PROSITE" id="PS00894">
    <property type="entry name" value="HTH_DEOR_1"/>
    <property type="match status" value="1"/>
</dbReference>
<dbReference type="InterPro" id="IPR001034">
    <property type="entry name" value="DeoR_HTH"/>
</dbReference>
<evidence type="ECO:0000256" key="1">
    <source>
        <dbReference type="ARBA" id="ARBA00023015"/>
    </source>
</evidence>
<comment type="caution">
    <text evidence="5">The sequence shown here is derived from an EMBL/GenBank/DDBJ whole genome shotgun (WGS) entry which is preliminary data.</text>
</comment>
<dbReference type="AlphaFoldDB" id="A0A7X1B4E5"/>
<dbReference type="InterPro" id="IPR036390">
    <property type="entry name" value="WH_DNA-bd_sf"/>
</dbReference>
<dbReference type="SMART" id="SM01134">
    <property type="entry name" value="DeoRC"/>
    <property type="match status" value="1"/>
</dbReference>
<keyword evidence="2" id="KW-0238">DNA-binding</keyword>
<feature type="domain" description="HTH deoR-type" evidence="4">
    <location>
        <begin position="3"/>
        <end position="58"/>
    </location>
</feature>
<dbReference type="GO" id="GO:0003677">
    <property type="term" value="F:DNA binding"/>
    <property type="evidence" value="ECO:0007669"/>
    <property type="project" value="UniProtKB-KW"/>
</dbReference>
<sequence length="262" mass="29076">MLAPERQQIILSLIEDRGTVRTVDLAAEFEVTDETIRRDLQALSETHQLKRIHGGAASMTGRPRLQSFNERQNLRVDDKIAIAQAASDLIQPGQTYAFDSSTTAFALVSALPDQPFRVVTNSFAVIEHVSRLQEVELVSTGGRYHRKTHTFVGGETIDTLRRHNVHTAFLSCIGYDLKRGASEGFEQQATFKTRLVEHAERVVLLVDSSKFNKRSEYFFASTSDISEIITDSGADPELVNEIRSLGSKVTIAQSTPATNPKT</sequence>